<comment type="similarity">
    <text evidence="1">Belongs to the thioredoxin family.</text>
</comment>
<evidence type="ECO:0000256" key="1">
    <source>
        <dbReference type="ARBA" id="ARBA00008987"/>
    </source>
</evidence>
<dbReference type="InterPro" id="IPR036249">
    <property type="entry name" value="Thioredoxin-like_sf"/>
</dbReference>
<organism evidence="5 6">
    <name type="scientific">Kribbella sancticallisti</name>
    <dbReference type="NCBI Taxonomy" id="460087"/>
    <lineage>
        <taxon>Bacteria</taxon>
        <taxon>Bacillati</taxon>
        <taxon>Actinomycetota</taxon>
        <taxon>Actinomycetes</taxon>
        <taxon>Propionibacteriales</taxon>
        <taxon>Kribbellaceae</taxon>
        <taxon>Kribbella</taxon>
    </lineage>
</organism>
<evidence type="ECO:0000259" key="4">
    <source>
        <dbReference type="Pfam" id="PF00085"/>
    </source>
</evidence>
<sequence>MSDWIDIRDEAAFARLVMDSRAPMVVAFENEACTGCHEHRARLSAAWRLLGRPGRSVRVDADRLPDLASRFRIVGFPTVALFSGGQPVERFLGWRNQASLTRRIAGLLDGVPDRRRRSGVSSSRQGARRSRGAA</sequence>
<comment type="caution">
    <text evidence="5">The sequence shown here is derived from an EMBL/GenBank/DDBJ whole genome shotgun (WGS) entry which is preliminary data.</text>
</comment>
<accession>A0ABN2DN37</accession>
<protein>
    <recommendedName>
        <fullName evidence="4">Thioredoxin domain-containing protein</fullName>
    </recommendedName>
</protein>
<evidence type="ECO:0000313" key="5">
    <source>
        <dbReference type="EMBL" id="GAA1580980.1"/>
    </source>
</evidence>
<evidence type="ECO:0000256" key="3">
    <source>
        <dbReference type="SAM" id="MobiDB-lite"/>
    </source>
</evidence>
<dbReference type="Gene3D" id="3.40.30.10">
    <property type="entry name" value="Glutaredoxin"/>
    <property type="match status" value="1"/>
</dbReference>
<dbReference type="SUPFAM" id="SSF52833">
    <property type="entry name" value="Thioredoxin-like"/>
    <property type="match status" value="1"/>
</dbReference>
<dbReference type="EMBL" id="BAAAOS010000020">
    <property type="protein sequence ID" value="GAA1580980.1"/>
    <property type="molecule type" value="Genomic_DNA"/>
</dbReference>
<name>A0ABN2DN37_9ACTN</name>
<reference evidence="5 6" key="1">
    <citation type="journal article" date="2019" name="Int. J. Syst. Evol. Microbiol.">
        <title>The Global Catalogue of Microorganisms (GCM) 10K type strain sequencing project: providing services to taxonomists for standard genome sequencing and annotation.</title>
        <authorList>
            <consortium name="The Broad Institute Genomics Platform"/>
            <consortium name="The Broad Institute Genome Sequencing Center for Infectious Disease"/>
            <person name="Wu L."/>
            <person name="Ma J."/>
        </authorList>
    </citation>
    <scope>NUCLEOTIDE SEQUENCE [LARGE SCALE GENOMIC DNA]</scope>
    <source>
        <strain evidence="5 6">JCM 14969</strain>
    </source>
</reference>
<feature type="region of interest" description="Disordered" evidence="3">
    <location>
        <begin position="114"/>
        <end position="134"/>
    </location>
</feature>
<feature type="domain" description="Thioredoxin" evidence="4">
    <location>
        <begin position="9"/>
        <end position="104"/>
    </location>
</feature>
<dbReference type="RefSeq" id="WP_344215723.1">
    <property type="nucleotide sequence ID" value="NZ_BAAAOS010000020.1"/>
</dbReference>
<gene>
    <name evidence="5" type="ORF">GCM10009789_38560</name>
</gene>
<keyword evidence="2" id="KW-0676">Redox-active center</keyword>
<keyword evidence="6" id="KW-1185">Reference proteome</keyword>
<evidence type="ECO:0000313" key="6">
    <source>
        <dbReference type="Proteomes" id="UP001500393"/>
    </source>
</evidence>
<dbReference type="PANTHER" id="PTHR45663">
    <property type="entry name" value="GEO12009P1"/>
    <property type="match status" value="1"/>
</dbReference>
<dbReference type="InterPro" id="IPR013766">
    <property type="entry name" value="Thioredoxin_domain"/>
</dbReference>
<dbReference type="Pfam" id="PF00085">
    <property type="entry name" value="Thioredoxin"/>
    <property type="match status" value="1"/>
</dbReference>
<dbReference type="Proteomes" id="UP001500393">
    <property type="component" value="Unassembled WGS sequence"/>
</dbReference>
<dbReference type="PANTHER" id="PTHR45663:SF11">
    <property type="entry name" value="GEO12009P1"/>
    <property type="match status" value="1"/>
</dbReference>
<evidence type="ECO:0000256" key="2">
    <source>
        <dbReference type="ARBA" id="ARBA00023284"/>
    </source>
</evidence>
<proteinExistence type="inferred from homology"/>